<comment type="caution">
    <text evidence="6">The sequence shown here is derived from an EMBL/GenBank/DDBJ whole genome shotgun (WGS) entry which is preliminary data.</text>
</comment>
<dbReference type="EMBL" id="DYVX01000031">
    <property type="protein sequence ID" value="HJF91481.1"/>
    <property type="molecule type" value="Genomic_DNA"/>
</dbReference>
<dbReference type="SUPFAM" id="SSF52540">
    <property type="entry name" value="P-loop containing nucleoside triphosphate hydrolases"/>
    <property type="match status" value="1"/>
</dbReference>
<evidence type="ECO:0000256" key="3">
    <source>
        <dbReference type="ARBA" id="ARBA00023125"/>
    </source>
</evidence>
<dbReference type="Gene3D" id="3.40.50.300">
    <property type="entry name" value="P-loop containing nucleotide triphosphate hydrolases"/>
    <property type="match status" value="1"/>
</dbReference>
<dbReference type="GO" id="GO:0140664">
    <property type="term" value="F:ATP-dependent DNA damage sensor activity"/>
    <property type="evidence" value="ECO:0007669"/>
    <property type="project" value="InterPro"/>
</dbReference>
<dbReference type="AlphaFoldDB" id="A0A921LB65"/>
<feature type="domain" description="DNA mismatch repair proteins mutS family" evidence="5">
    <location>
        <begin position="434"/>
        <end position="612"/>
    </location>
</feature>
<dbReference type="Proteomes" id="UP000717835">
    <property type="component" value="Unassembled WGS sequence"/>
</dbReference>
<evidence type="ECO:0000256" key="4">
    <source>
        <dbReference type="SAM" id="Phobius"/>
    </source>
</evidence>
<feature type="transmembrane region" description="Helical" evidence="4">
    <location>
        <begin position="57"/>
        <end position="74"/>
    </location>
</feature>
<keyword evidence="3" id="KW-0238">DNA-binding</keyword>
<dbReference type="GO" id="GO:0030983">
    <property type="term" value="F:mismatched DNA binding"/>
    <property type="evidence" value="ECO:0007669"/>
    <property type="project" value="InterPro"/>
</dbReference>
<sequence>MMTENDIRAAYRQEAEQAAGEVTKMQRLIYRTGTLRLLLFCGAVAAVIGLWGQGALMYAATAACLLPFLLLVKYHNRLFLRKDYQEKRLEVNRQELAALDQDTSAFDDGKEFADPAHPYTYDLDVFGPRSLFQYVNRTCTRLGREQLAGWMACHLDKREPIIRRQEAVQELAGKPSFRQRFRILGLLNKGQAADRAELLEWAQSPVRYRNRGLLRRLPHVVTAVNLLCLAGVVTGVLPANVWGVLWFGIVVASFAFTRQITKVQSVYGQKLRILGTYAQLLQTMDEEPMEAPLLRAVKDKIGGDRRQASQAIRRLVKLMNELDQRNNYLMYTVLNGCFFWELWQIMRIEAWKEVHAGELPHWLEAIGEMDALCSLGTFAYNHPEGYSYPDILGDTNTGTDNTETPFQLVAETMGHPLIPRDRCVCNDIRMTRRPAFIIITGANMAGKSTYLRTIGVNYLLACIGAPVCAKQMSLYPARLMTSLRTTDSLSDNESYFFAELKRLKSVIDRLQSGEQLFIILDEILKGTNSADKQRGSFALVQQLVRLRANGIIATHDLLLGTLKDRFPDCIDNFRFEADITGDELTFSYRLRPGVAQNMNACFLMKKMGIAMDL</sequence>
<feature type="transmembrane region" description="Helical" evidence="4">
    <location>
        <begin position="217"/>
        <end position="237"/>
    </location>
</feature>
<dbReference type="InterPro" id="IPR027417">
    <property type="entry name" value="P-loop_NTPase"/>
</dbReference>
<dbReference type="PANTHER" id="PTHR11361:SF99">
    <property type="entry name" value="DNA MISMATCH REPAIR PROTEIN"/>
    <property type="match status" value="1"/>
</dbReference>
<evidence type="ECO:0000259" key="5">
    <source>
        <dbReference type="SMART" id="SM00534"/>
    </source>
</evidence>
<reference evidence="6" key="1">
    <citation type="journal article" date="2021" name="PeerJ">
        <title>Extensive microbial diversity within the chicken gut microbiome revealed by metagenomics and culture.</title>
        <authorList>
            <person name="Gilroy R."/>
            <person name="Ravi A."/>
            <person name="Getino M."/>
            <person name="Pursley I."/>
            <person name="Horton D.L."/>
            <person name="Alikhan N.F."/>
            <person name="Baker D."/>
            <person name="Gharbi K."/>
            <person name="Hall N."/>
            <person name="Watson M."/>
            <person name="Adriaenssens E.M."/>
            <person name="Foster-Nyarko E."/>
            <person name="Jarju S."/>
            <person name="Secka A."/>
            <person name="Antonio M."/>
            <person name="Oren A."/>
            <person name="Chaudhuri R.R."/>
            <person name="La Ragione R."/>
            <person name="Hildebrand F."/>
            <person name="Pallen M.J."/>
        </authorList>
    </citation>
    <scope>NUCLEOTIDE SEQUENCE</scope>
    <source>
        <strain evidence="6">CHK55-1828</strain>
    </source>
</reference>
<dbReference type="InterPro" id="IPR000432">
    <property type="entry name" value="DNA_mismatch_repair_MutS_C"/>
</dbReference>
<dbReference type="GO" id="GO:0005829">
    <property type="term" value="C:cytosol"/>
    <property type="evidence" value="ECO:0007669"/>
    <property type="project" value="TreeGrafter"/>
</dbReference>
<evidence type="ECO:0000256" key="2">
    <source>
        <dbReference type="ARBA" id="ARBA00022840"/>
    </source>
</evidence>
<gene>
    <name evidence="6" type="ORF">K8W02_03715</name>
</gene>
<dbReference type="InterPro" id="IPR045076">
    <property type="entry name" value="MutS"/>
</dbReference>
<reference evidence="6" key="2">
    <citation type="submission" date="2021-09" db="EMBL/GenBank/DDBJ databases">
        <authorList>
            <person name="Gilroy R."/>
        </authorList>
    </citation>
    <scope>NUCLEOTIDE SEQUENCE</scope>
    <source>
        <strain evidence="6">CHK55-1828</strain>
    </source>
</reference>
<dbReference type="PANTHER" id="PTHR11361">
    <property type="entry name" value="DNA MISMATCH REPAIR PROTEIN MUTS FAMILY MEMBER"/>
    <property type="match status" value="1"/>
</dbReference>
<keyword evidence="4" id="KW-0812">Transmembrane</keyword>
<name>A0A921LB65_9BACT</name>
<keyword evidence="1" id="KW-0547">Nucleotide-binding</keyword>
<dbReference type="Pfam" id="PF00488">
    <property type="entry name" value="MutS_V"/>
    <property type="match status" value="1"/>
</dbReference>
<evidence type="ECO:0000313" key="7">
    <source>
        <dbReference type="Proteomes" id="UP000717835"/>
    </source>
</evidence>
<dbReference type="GO" id="GO:0005524">
    <property type="term" value="F:ATP binding"/>
    <property type="evidence" value="ECO:0007669"/>
    <property type="project" value="UniProtKB-KW"/>
</dbReference>
<keyword evidence="4" id="KW-0472">Membrane</keyword>
<proteinExistence type="predicted"/>
<dbReference type="FunFam" id="3.40.50.300:FF:001552">
    <property type="entry name" value="Mismatch repair ATPase (MutS family)"/>
    <property type="match status" value="1"/>
</dbReference>
<keyword evidence="2" id="KW-0067">ATP-binding</keyword>
<dbReference type="CDD" id="cd03283">
    <property type="entry name" value="ABC_MutS-like"/>
    <property type="match status" value="1"/>
</dbReference>
<evidence type="ECO:0000313" key="6">
    <source>
        <dbReference type="EMBL" id="HJF91481.1"/>
    </source>
</evidence>
<keyword evidence="4" id="KW-1133">Transmembrane helix</keyword>
<feature type="transmembrane region" description="Helical" evidence="4">
    <location>
        <begin position="34"/>
        <end position="51"/>
    </location>
</feature>
<dbReference type="InterPro" id="IPR036187">
    <property type="entry name" value="DNA_mismatch_repair_MutS_sf"/>
</dbReference>
<dbReference type="GO" id="GO:0006298">
    <property type="term" value="P:mismatch repair"/>
    <property type="evidence" value="ECO:0007669"/>
    <property type="project" value="InterPro"/>
</dbReference>
<dbReference type="SUPFAM" id="SSF48334">
    <property type="entry name" value="DNA repair protein MutS, domain III"/>
    <property type="match status" value="1"/>
</dbReference>
<dbReference type="SMART" id="SM00534">
    <property type="entry name" value="MUTSac"/>
    <property type="match status" value="1"/>
</dbReference>
<organism evidence="6 7">
    <name type="scientific">Mediterranea massiliensis</name>
    <dbReference type="NCBI Taxonomy" id="1841865"/>
    <lineage>
        <taxon>Bacteria</taxon>
        <taxon>Pseudomonadati</taxon>
        <taxon>Bacteroidota</taxon>
        <taxon>Bacteroidia</taxon>
        <taxon>Bacteroidales</taxon>
        <taxon>Bacteroidaceae</taxon>
        <taxon>Mediterranea</taxon>
    </lineage>
</organism>
<dbReference type="RefSeq" id="WP_276826721.1">
    <property type="nucleotide sequence ID" value="NZ_DYVX01000031.1"/>
</dbReference>
<dbReference type="Gene3D" id="1.10.1420.10">
    <property type="match status" value="1"/>
</dbReference>
<accession>A0A921LB65</accession>
<protein>
    <recommendedName>
        <fullName evidence="5">DNA mismatch repair proteins mutS family domain-containing protein</fullName>
    </recommendedName>
</protein>
<evidence type="ECO:0000256" key="1">
    <source>
        <dbReference type="ARBA" id="ARBA00022741"/>
    </source>
</evidence>